<dbReference type="InterPro" id="IPR005141">
    <property type="entry name" value="eRF1_2"/>
</dbReference>
<name>A0A977KA59_9CREN</name>
<dbReference type="GO" id="GO:0070966">
    <property type="term" value="P:nuclear-transcribed mRNA catabolic process, no-go decay"/>
    <property type="evidence" value="ECO:0007669"/>
    <property type="project" value="InterPro"/>
</dbReference>
<dbReference type="PANTHER" id="PTHR10853">
    <property type="entry name" value="PELOTA"/>
    <property type="match status" value="1"/>
</dbReference>
<feature type="domain" description="eRF1/Pelota-like N-terminal" evidence="10">
    <location>
        <begin position="3"/>
        <end position="125"/>
    </location>
</feature>
<sequence>MKMRVLEVNESKGEVRLRIEDEEDLWDFYTILREGDMLRAKTVRSISAGSSKEKVPMILTIKVTGAEFQPFTNVIRVKGIVVEGPERFGLKGSHHAIKVYPGRELVLIRENGVEDLVKKIESLSKKKPKIAVLAVDYDDYSLAIVRGQGIEWVFEGSMRIPGKADENRERIASQRVTELVKNVESELKKRDVKQIVVVGPGFFKEKVAEELRKRGLEVKVDSASSGDRAGVLEALRRGSLASLAKELESLKALEVLEEVIKHIAKDDNLAVYGLDDCLFAAKANAVDTLLISDYLLHHPEEEVRRKAVELVETVEKMGGKAIIVPRDTEAGERLKALGDVVAMLRFPLEVG</sequence>
<dbReference type="SMART" id="SM01194">
    <property type="entry name" value="eRF1_1"/>
    <property type="match status" value="1"/>
</dbReference>
<dbReference type="AlphaFoldDB" id="A0A977KA59"/>
<dbReference type="EC" id="3.1.-.-" evidence="9"/>
<keyword evidence="4 9" id="KW-0963">Cytoplasm</keyword>
<dbReference type="Proteomes" id="UP001063698">
    <property type="component" value="Chromosome"/>
</dbReference>
<evidence type="ECO:0000256" key="5">
    <source>
        <dbReference type="ARBA" id="ARBA00022722"/>
    </source>
</evidence>
<comment type="domain">
    <text evidence="9">The N-terminal domain has the RNA-binding Sm fold. It harbors the endoribonuclease activity.</text>
</comment>
<dbReference type="SUPFAM" id="SSF55315">
    <property type="entry name" value="L30e-like"/>
    <property type="match status" value="1"/>
</dbReference>
<evidence type="ECO:0000256" key="7">
    <source>
        <dbReference type="ARBA" id="ARBA00022759"/>
    </source>
</evidence>
<evidence type="ECO:0000259" key="10">
    <source>
        <dbReference type="SMART" id="SM01194"/>
    </source>
</evidence>
<dbReference type="GO" id="GO:0004519">
    <property type="term" value="F:endonuclease activity"/>
    <property type="evidence" value="ECO:0007669"/>
    <property type="project" value="UniProtKB-UniRule"/>
</dbReference>
<dbReference type="InterPro" id="IPR038069">
    <property type="entry name" value="Pelota/DOM34_N"/>
</dbReference>
<comment type="cofactor">
    <cofactor evidence="1 9">
        <name>a divalent metal cation</name>
        <dbReference type="ChEBI" id="CHEBI:60240"/>
    </cofactor>
</comment>
<dbReference type="InterPro" id="IPR029064">
    <property type="entry name" value="Ribosomal_eL30-like_sf"/>
</dbReference>
<keyword evidence="8 9" id="KW-0378">Hydrolase</keyword>
<dbReference type="Pfam" id="PF03464">
    <property type="entry name" value="eRF1_2"/>
    <property type="match status" value="1"/>
</dbReference>
<dbReference type="NCBIfam" id="TIGR00111">
    <property type="entry name" value="pelota"/>
    <property type="match status" value="1"/>
</dbReference>
<dbReference type="Gene3D" id="3.30.420.60">
    <property type="entry name" value="eRF1 domain 2"/>
    <property type="match status" value="1"/>
</dbReference>
<dbReference type="PANTHER" id="PTHR10853:SF0">
    <property type="entry name" value="PROTEIN PELOTA HOMOLOG"/>
    <property type="match status" value="1"/>
</dbReference>
<dbReference type="GO" id="GO:0071025">
    <property type="term" value="P:RNA surveillance"/>
    <property type="evidence" value="ECO:0007669"/>
    <property type="project" value="InterPro"/>
</dbReference>
<dbReference type="EMBL" id="CP006868">
    <property type="protein sequence ID" value="UXD21831.1"/>
    <property type="molecule type" value="Genomic_DNA"/>
</dbReference>
<dbReference type="InterPro" id="IPR005140">
    <property type="entry name" value="eRF1_Pelota-like_N"/>
</dbReference>
<dbReference type="GO" id="GO:0070481">
    <property type="term" value="P:nuclear-transcribed mRNA catabolic process, non-stop decay"/>
    <property type="evidence" value="ECO:0007669"/>
    <property type="project" value="InterPro"/>
</dbReference>
<dbReference type="InterPro" id="IPR058547">
    <property type="entry name" value="Pelota_N"/>
</dbReference>
<dbReference type="Pfam" id="PF26356">
    <property type="entry name" value="Pelota_N"/>
    <property type="match status" value="1"/>
</dbReference>
<evidence type="ECO:0000256" key="1">
    <source>
        <dbReference type="ARBA" id="ARBA00001968"/>
    </source>
</evidence>
<comment type="function">
    <text evidence="9">May function in recognizing stalled ribosomes, interact with stem-loop structures in stalled mRNA molecules, and effect endonucleolytic cleavage of the mRNA. May play a role in the release non-functional ribosomes and degradation of damaged mRNAs. Has endoribonuclease activity.</text>
</comment>
<dbReference type="GO" id="GO:0016787">
    <property type="term" value="F:hydrolase activity"/>
    <property type="evidence" value="ECO:0007669"/>
    <property type="project" value="UniProtKB-KW"/>
</dbReference>
<protein>
    <recommendedName>
        <fullName evidence="9">Protein pelota homolog</fullName>
        <ecNumber evidence="9">3.1.-.-</ecNumber>
    </recommendedName>
</protein>
<gene>
    <name evidence="9" type="primary">pelA</name>
    <name evidence="11" type="ORF">IPA_08630</name>
</gene>
<dbReference type="SUPFAM" id="SSF159065">
    <property type="entry name" value="Dom34/Pelota N-terminal domain-like"/>
    <property type="match status" value="1"/>
</dbReference>
<dbReference type="SUPFAM" id="SSF53137">
    <property type="entry name" value="Translational machinery components"/>
    <property type="match status" value="1"/>
</dbReference>
<evidence type="ECO:0000313" key="11">
    <source>
        <dbReference type="EMBL" id="UXD21831.1"/>
    </source>
</evidence>
<evidence type="ECO:0000256" key="3">
    <source>
        <dbReference type="ARBA" id="ARBA00009504"/>
    </source>
</evidence>
<evidence type="ECO:0000256" key="8">
    <source>
        <dbReference type="ARBA" id="ARBA00022801"/>
    </source>
</evidence>
<organism evidence="11 12">
    <name type="scientific">Ignicoccus pacificus DSM 13166</name>
    <dbReference type="NCBI Taxonomy" id="940294"/>
    <lineage>
        <taxon>Archaea</taxon>
        <taxon>Thermoproteota</taxon>
        <taxon>Thermoprotei</taxon>
        <taxon>Desulfurococcales</taxon>
        <taxon>Desulfurococcaceae</taxon>
        <taxon>Ignicoccus</taxon>
    </lineage>
</organism>
<dbReference type="KEGG" id="ipc:IPA_08630"/>
<evidence type="ECO:0000256" key="4">
    <source>
        <dbReference type="ARBA" id="ARBA00022490"/>
    </source>
</evidence>
<dbReference type="InterPro" id="IPR004405">
    <property type="entry name" value="TF_pelota"/>
</dbReference>
<dbReference type="Gene3D" id="3.30.1330.30">
    <property type="match status" value="1"/>
</dbReference>
<evidence type="ECO:0000256" key="9">
    <source>
        <dbReference type="HAMAP-Rule" id="MF_01853"/>
    </source>
</evidence>
<keyword evidence="7 9" id="KW-0255">Endonuclease</keyword>
<dbReference type="GO" id="GO:0070651">
    <property type="term" value="P:nonfunctional rRNA decay"/>
    <property type="evidence" value="ECO:0007669"/>
    <property type="project" value="TreeGrafter"/>
</dbReference>
<dbReference type="InterPro" id="IPR042226">
    <property type="entry name" value="eFR1_2_sf"/>
</dbReference>
<comment type="subcellular location">
    <subcellularLocation>
        <location evidence="2 9">Cytoplasm</location>
    </subcellularLocation>
</comment>
<evidence type="ECO:0000256" key="6">
    <source>
        <dbReference type="ARBA" id="ARBA00022723"/>
    </source>
</evidence>
<evidence type="ECO:0000313" key="12">
    <source>
        <dbReference type="Proteomes" id="UP001063698"/>
    </source>
</evidence>
<dbReference type="Gene3D" id="2.30.30.870">
    <property type="entry name" value="Pelota, domain A"/>
    <property type="match status" value="1"/>
</dbReference>
<accession>A0A977KA59</accession>
<keyword evidence="5 9" id="KW-0540">Nuclease</keyword>
<comment type="subunit">
    <text evidence="9">Monomer.</text>
</comment>
<dbReference type="InterPro" id="IPR023521">
    <property type="entry name" value="Pelota_arc"/>
</dbReference>
<proteinExistence type="inferred from homology"/>
<keyword evidence="6 9" id="KW-0479">Metal-binding</keyword>
<dbReference type="GO" id="GO:0032790">
    <property type="term" value="P:ribosome disassembly"/>
    <property type="evidence" value="ECO:0007669"/>
    <property type="project" value="TreeGrafter"/>
</dbReference>
<dbReference type="HAMAP" id="MF_01853">
    <property type="entry name" value="PelO"/>
    <property type="match status" value="1"/>
</dbReference>
<comment type="similarity">
    <text evidence="3 9">Belongs to the eukaryotic release factor 1 family. Pelota subfamily.</text>
</comment>
<dbReference type="InterPro" id="IPR005142">
    <property type="entry name" value="eRF1_3"/>
</dbReference>
<keyword evidence="12" id="KW-1185">Reference proteome</keyword>
<dbReference type="GO" id="GO:0005737">
    <property type="term" value="C:cytoplasm"/>
    <property type="evidence" value="ECO:0007669"/>
    <property type="project" value="UniProtKB-SubCell"/>
</dbReference>
<dbReference type="Pfam" id="PF03465">
    <property type="entry name" value="eRF1_3"/>
    <property type="match status" value="1"/>
</dbReference>
<dbReference type="GO" id="GO:0046872">
    <property type="term" value="F:metal ion binding"/>
    <property type="evidence" value="ECO:0007669"/>
    <property type="project" value="UniProtKB-UniRule"/>
</dbReference>
<reference evidence="11" key="1">
    <citation type="submission" date="2013-11" db="EMBL/GenBank/DDBJ databases">
        <title>Comparative genomics of Ignicoccus.</title>
        <authorList>
            <person name="Podar M."/>
        </authorList>
    </citation>
    <scope>NUCLEOTIDE SEQUENCE</scope>
    <source>
        <strain evidence="11">DSM 13166</strain>
    </source>
</reference>
<evidence type="ECO:0000256" key="2">
    <source>
        <dbReference type="ARBA" id="ARBA00004496"/>
    </source>
</evidence>